<dbReference type="InterPro" id="IPR024138">
    <property type="entry name" value="Pericentriolar_Pcm1"/>
</dbReference>
<accession>A0A2G8LGA3</accession>
<dbReference type="GO" id="GO:0034454">
    <property type="term" value="P:microtubule anchoring at centrosome"/>
    <property type="evidence" value="ECO:0007669"/>
    <property type="project" value="InterPro"/>
</dbReference>
<feature type="compositionally biased region" description="Low complexity" evidence="1">
    <location>
        <begin position="254"/>
        <end position="267"/>
    </location>
</feature>
<feature type="domain" description="Pericentriolar material 1 protein C-terminal" evidence="2">
    <location>
        <begin position="342"/>
        <end position="508"/>
    </location>
</feature>
<dbReference type="AlphaFoldDB" id="A0A2G8LGA3"/>
<evidence type="ECO:0000259" key="2">
    <source>
        <dbReference type="Pfam" id="PF15717"/>
    </source>
</evidence>
<evidence type="ECO:0000256" key="1">
    <source>
        <dbReference type="SAM" id="MobiDB-lite"/>
    </source>
</evidence>
<dbReference type="GO" id="GO:0034451">
    <property type="term" value="C:centriolar satellite"/>
    <property type="evidence" value="ECO:0007669"/>
    <property type="project" value="TreeGrafter"/>
</dbReference>
<comment type="caution">
    <text evidence="3">The sequence shown here is derived from an EMBL/GenBank/DDBJ whole genome shotgun (WGS) entry which is preliminary data.</text>
</comment>
<dbReference type="Proteomes" id="UP000230750">
    <property type="component" value="Unassembled WGS sequence"/>
</dbReference>
<dbReference type="InterPro" id="IPR031446">
    <property type="entry name" value="PCM1_C"/>
</dbReference>
<dbReference type="GO" id="GO:1905515">
    <property type="term" value="P:non-motile cilium assembly"/>
    <property type="evidence" value="ECO:0007669"/>
    <property type="project" value="TreeGrafter"/>
</dbReference>
<sequence length="570" mass="63337">MISCTSSAVIAGFHQSYQGLSPSPLPSGLPNGAGGDPRLAELLHNYDLRLQHQQLMLNLNNAYNDLFKQQEALENFYSKAENTEDKRETNIPGQGSGSYQRKYGLPEDTQEFSESSQRDTYPAAEAYLNQYDSFSRQQASRYTHPYQTTTSYHVPPNSSQRSFESNDLETSNAPIMQGADRRKSSKGLKKGLKETREVEANLQSPADGNIPRLDINSLLRKTERQRLRKMEKDSKKGQPASASPKNTTAKRETSASSQAKSKMAARSKLTDANFSSPSRFRPGLSSHLSGTAFLDTASMASTMSFSSMPGELDQEGMRYLRPVGNDSQRSVKTQSEVESEAGSEYSLFEALRESIYSEVATLISQNESRPHFLIELFRELQMLSTDYLRQRALYALQDLVSKFLTEDNQSQNLDELTKAQLYGQRPGLRPSDSKGSLNELEYDYAENVESASSMSTPPSIGGPGDFGFANDELGNTVIHLDKALQRMREYERMKAEAEASGGTTALRSSQINKKMPAPPHQMSPVTVQLRTWVVRVLSLTYRIPELIPVSWTSDQVYHAGGDPVPQGAHG</sequence>
<dbReference type="EMBL" id="MRZV01000087">
    <property type="protein sequence ID" value="PIK59281.1"/>
    <property type="molecule type" value="Genomic_DNA"/>
</dbReference>
<dbReference type="STRING" id="307972.A0A2G8LGA3"/>
<proteinExistence type="predicted"/>
<reference evidence="3 4" key="1">
    <citation type="journal article" date="2017" name="PLoS Biol.">
        <title>The sea cucumber genome provides insights into morphological evolution and visceral regeneration.</title>
        <authorList>
            <person name="Zhang X."/>
            <person name="Sun L."/>
            <person name="Yuan J."/>
            <person name="Sun Y."/>
            <person name="Gao Y."/>
            <person name="Zhang L."/>
            <person name="Li S."/>
            <person name="Dai H."/>
            <person name="Hamel J.F."/>
            <person name="Liu C."/>
            <person name="Yu Y."/>
            <person name="Liu S."/>
            <person name="Lin W."/>
            <person name="Guo K."/>
            <person name="Jin S."/>
            <person name="Xu P."/>
            <person name="Storey K.B."/>
            <person name="Huan P."/>
            <person name="Zhang T."/>
            <person name="Zhou Y."/>
            <person name="Zhang J."/>
            <person name="Lin C."/>
            <person name="Li X."/>
            <person name="Xing L."/>
            <person name="Huo D."/>
            <person name="Sun M."/>
            <person name="Wang L."/>
            <person name="Mercier A."/>
            <person name="Li F."/>
            <person name="Yang H."/>
            <person name="Xiang J."/>
        </authorList>
    </citation>
    <scope>NUCLEOTIDE SEQUENCE [LARGE SCALE GENOMIC DNA]</scope>
    <source>
        <strain evidence="3">Shaxun</strain>
        <tissue evidence="3">Muscle</tissue>
    </source>
</reference>
<evidence type="ECO:0000313" key="3">
    <source>
        <dbReference type="EMBL" id="PIK59281.1"/>
    </source>
</evidence>
<dbReference type="PANTHER" id="PTHR14164">
    <property type="entry name" value="PERICENTRIOLAR MATERIAL 1-RELATED"/>
    <property type="match status" value="1"/>
</dbReference>
<dbReference type="OrthoDB" id="2125770at2759"/>
<gene>
    <name evidence="3" type="ORF">BSL78_03791</name>
</gene>
<keyword evidence="4" id="KW-1185">Reference proteome</keyword>
<name>A0A2G8LGA3_STIJA</name>
<dbReference type="PANTHER" id="PTHR14164:SF12">
    <property type="entry name" value="PERICENTRIOLAR MATERIAL 1 PROTEIN"/>
    <property type="match status" value="1"/>
</dbReference>
<feature type="region of interest" description="Disordered" evidence="1">
    <location>
        <begin position="496"/>
        <end position="522"/>
    </location>
</feature>
<feature type="compositionally biased region" description="Basic and acidic residues" evidence="1">
    <location>
        <begin position="220"/>
        <end position="236"/>
    </location>
</feature>
<feature type="region of interest" description="Disordered" evidence="1">
    <location>
        <begin position="147"/>
        <end position="287"/>
    </location>
</feature>
<dbReference type="GO" id="GO:0071539">
    <property type="term" value="P:protein localization to centrosome"/>
    <property type="evidence" value="ECO:0007669"/>
    <property type="project" value="InterPro"/>
</dbReference>
<feature type="compositionally biased region" description="Polar residues" evidence="1">
    <location>
        <begin position="501"/>
        <end position="512"/>
    </location>
</feature>
<organism evidence="3 4">
    <name type="scientific">Stichopus japonicus</name>
    <name type="common">Sea cucumber</name>
    <dbReference type="NCBI Taxonomy" id="307972"/>
    <lineage>
        <taxon>Eukaryota</taxon>
        <taxon>Metazoa</taxon>
        <taxon>Echinodermata</taxon>
        <taxon>Eleutherozoa</taxon>
        <taxon>Echinozoa</taxon>
        <taxon>Holothuroidea</taxon>
        <taxon>Aspidochirotacea</taxon>
        <taxon>Aspidochirotida</taxon>
        <taxon>Stichopodidae</taxon>
        <taxon>Apostichopus</taxon>
    </lineage>
</organism>
<protein>
    <submittedName>
        <fullName evidence="3">Putative pericentriolar material 1 protein isoform X2</fullName>
    </submittedName>
</protein>
<evidence type="ECO:0000313" key="4">
    <source>
        <dbReference type="Proteomes" id="UP000230750"/>
    </source>
</evidence>
<feature type="region of interest" description="Disordered" evidence="1">
    <location>
        <begin position="80"/>
        <end position="119"/>
    </location>
</feature>
<dbReference type="Pfam" id="PF15717">
    <property type="entry name" value="PCM1_C"/>
    <property type="match status" value="1"/>
</dbReference>
<dbReference type="GO" id="GO:0036064">
    <property type="term" value="C:ciliary basal body"/>
    <property type="evidence" value="ECO:0007669"/>
    <property type="project" value="TreeGrafter"/>
</dbReference>
<feature type="compositionally biased region" description="Polar residues" evidence="1">
    <location>
        <begin position="147"/>
        <end position="174"/>
    </location>
</feature>